<evidence type="ECO:0000313" key="2">
    <source>
        <dbReference type="Proteomes" id="UP000198531"/>
    </source>
</evidence>
<accession>A0A1I6GJ84</accession>
<dbReference type="InterPro" id="IPR027417">
    <property type="entry name" value="P-loop_NTPase"/>
</dbReference>
<dbReference type="Proteomes" id="UP000198531">
    <property type="component" value="Unassembled WGS sequence"/>
</dbReference>
<reference evidence="2" key="1">
    <citation type="submission" date="2016-10" db="EMBL/GenBank/DDBJ databases">
        <authorList>
            <person name="Varghese N."/>
            <person name="Submissions S."/>
        </authorList>
    </citation>
    <scope>NUCLEOTIDE SEQUENCE [LARGE SCALE GENOMIC DNA]</scope>
    <source>
        <strain evidence="2">CGMCC 1.7736</strain>
    </source>
</reference>
<dbReference type="Gene3D" id="3.30.420.240">
    <property type="match status" value="1"/>
</dbReference>
<dbReference type="STRING" id="553469.SAMN04487947_1235"/>
<gene>
    <name evidence="1" type="ORF">SAMN04487947_1235</name>
</gene>
<dbReference type="EMBL" id="FOYT01000001">
    <property type="protein sequence ID" value="SFR42191.1"/>
    <property type="molecule type" value="Genomic_DNA"/>
</dbReference>
<evidence type="ECO:0000313" key="1">
    <source>
        <dbReference type="EMBL" id="SFR42191.1"/>
    </source>
</evidence>
<keyword evidence="2" id="KW-1185">Reference proteome</keyword>
<name>A0A1I6GJ84_9EURY</name>
<sequence>MSTTETSLRDVSRRFSERARRGDPTWLEDAIEAYLDVTVTEAQRKICRAIVENEKLLVQTANGIGKSFILACVTNVWLVTLSPGSVLATSGTYPKLKRTFCKPVESLHDNALGGIGLPGEYKRSPPRIEIDGRPNQYFEAASPKDTGELEGVHGGYVLGIIEEADKDDVTEATFDSMESLVSDQRDRLVAIANPPEDESNSLQQLYEDPTWETIRLTSFDSHNVHVERGTVDGEKIDGLATVWKIKQDWESYVGEEWPGFEQAKTAHVHRDDLDARWYRRRIGVTPPASASVYRPLDPSLVETAYDPDATPTRETPSELGIDVARSGDETVAFGVHNRFLKNEYAARGTDHVTQEQRLAAKIREWPTPGLAVDAVGEGSGLADGLDDRFGTVTRFKNQSEAVDGTAYDDKWAESLGLFATWLEQGGTFADSDLYEQAKVAARTIQWEEKHLGSRGDGGADVLAATPKAEVKERLGRSPDHLDAALMAVWLSETETSRDYSDYFDW</sequence>
<evidence type="ECO:0008006" key="3">
    <source>
        <dbReference type="Google" id="ProtNLM"/>
    </source>
</evidence>
<dbReference type="OrthoDB" id="205871at2157"/>
<dbReference type="AlphaFoldDB" id="A0A1I6GJ84"/>
<organism evidence="1 2">
    <name type="scientific">Halogeometricum rufum</name>
    <dbReference type="NCBI Taxonomy" id="553469"/>
    <lineage>
        <taxon>Archaea</taxon>
        <taxon>Methanobacteriati</taxon>
        <taxon>Methanobacteriota</taxon>
        <taxon>Stenosarchaea group</taxon>
        <taxon>Halobacteria</taxon>
        <taxon>Halobacteriales</taxon>
        <taxon>Haloferacaceae</taxon>
        <taxon>Halogeometricum</taxon>
    </lineage>
</organism>
<proteinExistence type="predicted"/>
<dbReference type="Gene3D" id="3.40.50.300">
    <property type="entry name" value="P-loop containing nucleotide triphosphate hydrolases"/>
    <property type="match status" value="1"/>
</dbReference>
<protein>
    <recommendedName>
        <fullName evidence="3">Terminase-like family protein</fullName>
    </recommendedName>
</protein>
<dbReference type="RefSeq" id="WP_089805571.1">
    <property type="nucleotide sequence ID" value="NZ_FOYT01000001.1"/>
</dbReference>